<feature type="transmembrane region" description="Helical" evidence="6">
    <location>
        <begin position="58"/>
        <end position="78"/>
    </location>
</feature>
<keyword evidence="4 6" id="KW-1133">Transmembrane helix</keyword>
<dbReference type="AlphaFoldDB" id="A0A1H2E9A2"/>
<evidence type="ECO:0000313" key="8">
    <source>
        <dbReference type="Proteomes" id="UP000243063"/>
    </source>
</evidence>
<keyword evidence="5 6" id="KW-0472">Membrane</keyword>
<keyword evidence="3 6" id="KW-0812">Transmembrane</keyword>
<dbReference type="GO" id="GO:0016787">
    <property type="term" value="F:hydrolase activity"/>
    <property type="evidence" value="ECO:0007669"/>
    <property type="project" value="UniProtKB-KW"/>
</dbReference>
<evidence type="ECO:0000256" key="4">
    <source>
        <dbReference type="ARBA" id="ARBA00022989"/>
    </source>
</evidence>
<evidence type="ECO:0000256" key="5">
    <source>
        <dbReference type="ARBA" id="ARBA00023136"/>
    </source>
</evidence>
<dbReference type="InterPro" id="IPR005538">
    <property type="entry name" value="LrgA/CidA"/>
</dbReference>
<feature type="transmembrane region" description="Helical" evidence="6">
    <location>
        <begin position="84"/>
        <end position="110"/>
    </location>
</feature>
<protein>
    <submittedName>
        <fullName evidence="7">Putative effector of murein hydrolase LrgA, UPF0299 family</fullName>
    </submittedName>
</protein>
<keyword evidence="7" id="KW-0378">Hydrolase</keyword>
<dbReference type="Pfam" id="PF03788">
    <property type="entry name" value="LrgA"/>
    <property type="match status" value="1"/>
</dbReference>
<evidence type="ECO:0000256" key="2">
    <source>
        <dbReference type="ARBA" id="ARBA00022475"/>
    </source>
</evidence>
<dbReference type="STRING" id="1245526.SAMN05216580_0410"/>
<comment type="subcellular location">
    <subcellularLocation>
        <location evidence="1">Cell membrane</location>
        <topology evidence="1">Multi-pass membrane protein</topology>
    </subcellularLocation>
</comment>
<reference evidence="8" key="1">
    <citation type="submission" date="2016-10" db="EMBL/GenBank/DDBJ databases">
        <authorList>
            <person name="Varghese N."/>
            <person name="Submissions S."/>
        </authorList>
    </citation>
    <scope>NUCLEOTIDE SEQUENCE [LARGE SCALE GENOMIC DNA]</scope>
    <source>
        <strain evidence="8">CCTCC 2012022</strain>
    </source>
</reference>
<sequence length="120" mass="12732">MSVHGLLLLLAFQLAGTALSLWLLPALPGPILGMLLALAWLGLDGHGSEALRQSAGTLLGYLPLLLVPPAVGIMVQWQRIGADFWAIAAALVLSLLVGIPLTGALMQWLIRRQLGREGRP</sequence>
<organism evidence="7 8">
    <name type="scientific">Geopseudomonas guangdongensis</name>
    <dbReference type="NCBI Taxonomy" id="1245526"/>
    <lineage>
        <taxon>Bacteria</taxon>
        <taxon>Pseudomonadati</taxon>
        <taxon>Pseudomonadota</taxon>
        <taxon>Gammaproteobacteria</taxon>
        <taxon>Pseudomonadales</taxon>
        <taxon>Pseudomonadaceae</taxon>
        <taxon>Geopseudomonas</taxon>
    </lineage>
</organism>
<accession>A0A1H2E9A2</accession>
<feature type="transmembrane region" description="Helical" evidence="6">
    <location>
        <begin position="30"/>
        <end position="46"/>
    </location>
</feature>
<dbReference type="Proteomes" id="UP000243063">
    <property type="component" value="Chromosome I"/>
</dbReference>
<dbReference type="PANTHER" id="PTHR33931">
    <property type="entry name" value="HOLIN-LIKE PROTEIN CIDA-RELATED"/>
    <property type="match status" value="1"/>
</dbReference>
<evidence type="ECO:0000256" key="3">
    <source>
        <dbReference type="ARBA" id="ARBA00022692"/>
    </source>
</evidence>
<proteinExistence type="predicted"/>
<evidence type="ECO:0000256" key="6">
    <source>
        <dbReference type="SAM" id="Phobius"/>
    </source>
</evidence>
<dbReference type="PANTHER" id="PTHR33931:SF2">
    <property type="entry name" value="HOLIN-LIKE PROTEIN CIDA"/>
    <property type="match status" value="1"/>
</dbReference>
<dbReference type="GO" id="GO:0005886">
    <property type="term" value="C:plasma membrane"/>
    <property type="evidence" value="ECO:0007669"/>
    <property type="project" value="UniProtKB-SubCell"/>
</dbReference>
<gene>
    <name evidence="7" type="ORF">SAMN05216580_0410</name>
</gene>
<evidence type="ECO:0000313" key="7">
    <source>
        <dbReference type="EMBL" id="SDT91655.1"/>
    </source>
</evidence>
<keyword evidence="8" id="KW-1185">Reference proteome</keyword>
<dbReference type="EMBL" id="LT629780">
    <property type="protein sequence ID" value="SDT91655.1"/>
    <property type="molecule type" value="Genomic_DNA"/>
</dbReference>
<keyword evidence="2" id="KW-1003">Cell membrane</keyword>
<name>A0A1H2E9A2_9GAMM</name>
<evidence type="ECO:0000256" key="1">
    <source>
        <dbReference type="ARBA" id="ARBA00004651"/>
    </source>
</evidence>
<dbReference type="RefSeq" id="WP_090211745.1">
    <property type="nucleotide sequence ID" value="NZ_LT629780.1"/>
</dbReference>